<evidence type="ECO:0000256" key="1">
    <source>
        <dbReference type="ARBA" id="ARBA00022603"/>
    </source>
</evidence>
<dbReference type="Pfam" id="PF11968">
    <property type="entry name" value="Bmt2"/>
    <property type="match status" value="1"/>
</dbReference>
<dbReference type="OMA" id="FHRTSKW"/>
<dbReference type="SUPFAM" id="SSF53335">
    <property type="entry name" value="S-adenosyl-L-methionine-dependent methyltransferases"/>
    <property type="match status" value="1"/>
</dbReference>
<dbReference type="PANTHER" id="PTHR21008:SF1">
    <property type="entry name" value="25S RRNA (ADENINE(2142)-N(1))-METHYLTRANSFERASE"/>
    <property type="match status" value="1"/>
</dbReference>
<dbReference type="STRING" id="461836.A0A0L0D779"/>
<dbReference type="InterPro" id="IPR021867">
    <property type="entry name" value="Bmt2/SAMTOR"/>
</dbReference>
<dbReference type="AlphaFoldDB" id="A0A0L0D779"/>
<name>A0A0L0D779_THETB</name>
<feature type="region of interest" description="Disordered" evidence="4">
    <location>
        <begin position="1"/>
        <end position="78"/>
    </location>
</feature>
<dbReference type="Proteomes" id="UP000054408">
    <property type="component" value="Unassembled WGS sequence"/>
</dbReference>
<reference evidence="5 6" key="1">
    <citation type="submission" date="2010-05" db="EMBL/GenBank/DDBJ databases">
        <title>The Genome Sequence of Thecamonas trahens ATCC 50062.</title>
        <authorList>
            <consortium name="The Broad Institute Genome Sequencing Platform"/>
            <person name="Russ C."/>
            <person name="Cuomo C."/>
            <person name="Shea T."/>
            <person name="Young S.K."/>
            <person name="Zeng Q."/>
            <person name="Koehrsen M."/>
            <person name="Haas B."/>
            <person name="Borodovsky M."/>
            <person name="Guigo R."/>
            <person name="Alvarado L."/>
            <person name="Berlin A."/>
            <person name="Bochicchio J."/>
            <person name="Borenstein D."/>
            <person name="Chapman S."/>
            <person name="Chen Z."/>
            <person name="Freedman E."/>
            <person name="Gellesch M."/>
            <person name="Goldberg J."/>
            <person name="Griggs A."/>
            <person name="Gujja S."/>
            <person name="Heilman E."/>
            <person name="Heiman D."/>
            <person name="Hepburn T."/>
            <person name="Howarth C."/>
            <person name="Jen D."/>
            <person name="Larson L."/>
            <person name="Mehta T."/>
            <person name="Park D."/>
            <person name="Pearson M."/>
            <person name="Roberts A."/>
            <person name="Saif S."/>
            <person name="Shenoy N."/>
            <person name="Sisk P."/>
            <person name="Stolte C."/>
            <person name="Sykes S."/>
            <person name="Thomson T."/>
            <person name="Walk T."/>
            <person name="White J."/>
            <person name="Yandava C."/>
            <person name="Burger G."/>
            <person name="Gray M.W."/>
            <person name="Holland P.W.H."/>
            <person name="King N."/>
            <person name="Lang F.B.F."/>
            <person name="Roger A.J."/>
            <person name="Ruiz-Trillo I."/>
            <person name="Lander E."/>
            <person name="Nusbaum C."/>
        </authorList>
    </citation>
    <scope>NUCLEOTIDE SEQUENCE [LARGE SCALE GENOMIC DNA]</scope>
    <source>
        <strain evidence="5 6">ATCC 50062</strain>
    </source>
</reference>
<dbReference type="GO" id="GO:0005730">
    <property type="term" value="C:nucleolus"/>
    <property type="evidence" value="ECO:0007669"/>
    <property type="project" value="TreeGrafter"/>
</dbReference>
<protein>
    <submittedName>
        <fullName evidence="5">Nucleolus protein</fullName>
    </submittedName>
</protein>
<dbReference type="OrthoDB" id="5954793at2759"/>
<dbReference type="PANTHER" id="PTHR21008">
    <property type="entry name" value="S-ADENOSYLMETHIONINE SENSOR UPSTREAM OF MTORC1-RELATED"/>
    <property type="match status" value="1"/>
</dbReference>
<keyword evidence="2" id="KW-0808">Transferase</keyword>
<evidence type="ECO:0000256" key="3">
    <source>
        <dbReference type="ARBA" id="ARBA00022691"/>
    </source>
</evidence>
<dbReference type="InterPro" id="IPR029063">
    <property type="entry name" value="SAM-dependent_MTases_sf"/>
</dbReference>
<evidence type="ECO:0000256" key="2">
    <source>
        <dbReference type="ARBA" id="ARBA00022679"/>
    </source>
</evidence>
<dbReference type="GeneID" id="25563166"/>
<evidence type="ECO:0000256" key="4">
    <source>
        <dbReference type="SAM" id="MobiDB-lite"/>
    </source>
</evidence>
<sequence length="339" mass="35750">MPKKTKVASKRKARAAAAGPVAGSGAGEDGAGRGAGTGSGGGGGASSSCSSSKKKKKKKKRKTAGTPITGGGVRSRRQARALTSAFHELSHELEALRARAGRGEGEAVAGRMAEVEAKLAAMGGRKAYQDASILSTSIYSTSKWVFQIVTRMGRRPSSGEPPLRVLEVGAINTKLLVTPWLDVLAIDLLARAPGITQMDFFDVRPEPIYDVVVCAMVLNCLPTPRARGLMLVNLAALLKPRGLLFIMLPRLCFRTAYMDQSTFEAILSKLGFVIRHNKFSPKLAHYALTFRNPAAADAASAENRAATLAALAEAFPSSPPTEGKGSKDFALVFDPDVVA</sequence>
<feature type="compositionally biased region" description="Basic residues" evidence="4">
    <location>
        <begin position="52"/>
        <end position="63"/>
    </location>
</feature>
<dbReference type="GO" id="GO:0016433">
    <property type="term" value="F:rRNA (adenine) methyltransferase activity"/>
    <property type="evidence" value="ECO:0007669"/>
    <property type="project" value="TreeGrafter"/>
</dbReference>
<gene>
    <name evidence="5" type="ORF">AMSG_03576</name>
</gene>
<dbReference type="eggNOG" id="ENOG502REJX">
    <property type="taxonomic scope" value="Eukaryota"/>
</dbReference>
<evidence type="ECO:0000313" key="6">
    <source>
        <dbReference type="Proteomes" id="UP000054408"/>
    </source>
</evidence>
<dbReference type="RefSeq" id="XP_013759922.1">
    <property type="nucleotide sequence ID" value="XM_013904468.1"/>
</dbReference>
<feature type="compositionally biased region" description="Gly residues" evidence="4">
    <location>
        <begin position="22"/>
        <end position="45"/>
    </location>
</feature>
<keyword evidence="6" id="KW-1185">Reference proteome</keyword>
<dbReference type="Gene3D" id="3.40.50.150">
    <property type="entry name" value="Vaccinia Virus protein VP39"/>
    <property type="match status" value="1"/>
</dbReference>
<organism evidence="5 6">
    <name type="scientific">Thecamonas trahens ATCC 50062</name>
    <dbReference type="NCBI Taxonomy" id="461836"/>
    <lineage>
        <taxon>Eukaryota</taxon>
        <taxon>Apusozoa</taxon>
        <taxon>Apusomonadida</taxon>
        <taxon>Apusomonadidae</taxon>
        <taxon>Thecamonas</taxon>
    </lineage>
</organism>
<keyword evidence="3" id="KW-0949">S-adenosyl-L-methionine</keyword>
<dbReference type="EMBL" id="GL349445">
    <property type="protein sequence ID" value="KNC47148.1"/>
    <property type="molecule type" value="Genomic_DNA"/>
</dbReference>
<proteinExistence type="predicted"/>
<evidence type="ECO:0000313" key="5">
    <source>
        <dbReference type="EMBL" id="KNC47148.1"/>
    </source>
</evidence>
<keyword evidence="1" id="KW-0489">Methyltransferase</keyword>
<accession>A0A0L0D779</accession>
<feature type="compositionally biased region" description="Basic residues" evidence="4">
    <location>
        <begin position="1"/>
        <end position="14"/>
    </location>
</feature>